<comment type="caution">
    <text evidence="2">The sequence shown here is derived from an EMBL/GenBank/DDBJ whole genome shotgun (WGS) entry which is preliminary data.</text>
</comment>
<proteinExistence type="predicted"/>
<accession>A0ABR2ALJ0</accession>
<name>A0ABR2ALJ0_9ROSI</name>
<evidence type="ECO:0000313" key="2">
    <source>
        <dbReference type="EMBL" id="KAK8494087.1"/>
    </source>
</evidence>
<dbReference type="EMBL" id="JBBPBM010000569">
    <property type="protein sequence ID" value="KAK8494087.1"/>
    <property type="molecule type" value="Genomic_DNA"/>
</dbReference>
<sequence length="158" mass="17466">MPLLWSSSEFNLLSISMLDLASLMANLRFTKEDFTGMETLHFEEDRQVKGSETWLVGKIVASSPIDHDMLLRSRASEDGPMKARASNMEHDKVVAIGTTDPKHSKRTYVREDGESSLSVTKKARSATAKSDVVAGQEEKSPLLTLTSVEAAEQPRRGQ</sequence>
<organism evidence="2 3">
    <name type="scientific">Hibiscus sabdariffa</name>
    <name type="common">roselle</name>
    <dbReference type="NCBI Taxonomy" id="183260"/>
    <lineage>
        <taxon>Eukaryota</taxon>
        <taxon>Viridiplantae</taxon>
        <taxon>Streptophyta</taxon>
        <taxon>Embryophyta</taxon>
        <taxon>Tracheophyta</taxon>
        <taxon>Spermatophyta</taxon>
        <taxon>Magnoliopsida</taxon>
        <taxon>eudicotyledons</taxon>
        <taxon>Gunneridae</taxon>
        <taxon>Pentapetalae</taxon>
        <taxon>rosids</taxon>
        <taxon>malvids</taxon>
        <taxon>Malvales</taxon>
        <taxon>Malvaceae</taxon>
        <taxon>Malvoideae</taxon>
        <taxon>Hibiscus</taxon>
    </lineage>
</organism>
<protein>
    <submittedName>
        <fullName evidence="2">Uncharacterized protein</fullName>
    </submittedName>
</protein>
<feature type="region of interest" description="Disordered" evidence="1">
    <location>
        <begin position="96"/>
        <end position="158"/>
    </location>
</feature>
<dbReference type="Proteomes" id="UP001472677">
    <property type="component" value="Unassembled WGS sequence"/>
</dbReference>
<evidence type="ECO:0000313" key="3">
    <source>
        <dbReference type="Proteomes" id="UP001472677"/>
    </source>
</evidence>
<reference evidence="2 3" key="1">
    <citation type="journal article" date="2024" name="G3 (Bethesda)">
        <title>Genome assembly of Hibiscus sabdariffa L. provides insights into metabolisms of medicinal natural products.</title>
        <authorList>
            <person name="Kim T."/>
        </authorList>
    </citation>
    <scope>NUCLEOTIDE SEQUENCE [LARGE SCALE GENOMIC DNA]</scope>
    <source>
        <strain evidence="2">TK-2024</strain>
        <tissue evidence="2">Old leaves</tissue>
    </source>
</reference>
<evidence type="ECO:0000256" key="1">
    <source>
        <dbReference type="SAM" id="MobiDB-lite"/>
    </source>
</evidence>
<keyword evidence="3" id="KW-1185">Reference proteome</keyword>
<gene>
    <name evidence="2" type="ORF">V6N12_019841</name>
</gene>